<dbReference type="Proteomes" id="UP001180489">
    <property type="component" value="Unassembled WGS sequence"/>
</dbReference>
<evidence type="ECO:0000313" key="2">
    <source>
        <dbReference type="Proteomes" id="UP001180489"/>
    </source>
</evidence>
<organism evidence="1 2">
    <name type="scientific">Streptomyces hintoniae</name>
    <dbReference type="NCBI Taxonomy" id="3075521"/>
    <lineage>
        <taxon>Bacteria</taxon>
        <taxon>Bacillati</taxon>
        <taxon>Actinomycetota</taxon>
        <taxon>Actinomycetes</taxon>
        <taxon>Kitasatosporales</taxon>
        <taxon>Streptomycetaceae</taxon>
        <taxon>Streptomyces</taxon>
    </lineage>
</organism>
<gene>
    <name evidence="1" type="ORF">RM863_29155</name>
</gene>
<accession>A0ABU2UT13</accession>
<keyword evidence="2" id="KW-1185">Reference proteome</keyword>
<comment type="caution">
    <text evidence="1">The sequence shown here is derived from an EMBL/GenBank/DDBJ whole genome shotgun (WGS) entry which is preliminary data.</text>
</comment>
<evidence type="ECO:0008006" key="3">
    <source>
        <dbReference type="Google" id="ProtNLM"/>
    </source>
</evidence>
<dbReference type="EMBL" id="JAVRFF010000039">
    <property type="protein sequence ID" value="MDT0476200.1"/>
    <property type="molecule type" value="Genomic_DNA"/>
</dbReference>
<name>A0ABU2UT13_9ACTN</name>
<protein>
    <recommendedName>
        <fullName evidence="3">HTH cro/C1-type domain-containing protein</fullName>
    </recommendedName>
</protein>
<sequence>MLGITDKRDAAKRCSISVTTYTKIENGDSVNPLSYAKLEAGFELRGGATRAVLDGEESLALEDGGEIYVGGRSARVDLQGLEPAVREAVTKWARLVRPDITLGEDQAMTDGVLEELRRHGFLSDSDNS</sequence>
<reference evidence="1" key="1">
    <citation type="submission" date="2024-05" db="EMBL/GenBank/DDBJ databases">
        <title>30 novel species of actinomycetes from the DSMZ collection.</title>
        <authorList>
            <person name="Nouioui I."/>
        </authorList>
    </citation>
    <scope>NUCLEOTIDE SEQUENCE</scope>
    <source>
        <strain evidence="1">DSM 41014</strain>
    </source>
</reference>
<evidence type="ECO:0000313" key="1">
    <source>
        <dbReference type="EMBL" id="MDT0476200.1"/>
    </source>
</evidence>
<proteinExistence type="predicted"/>